<feature type="compositionally biased region" description="Polar residues" evidence="7">
    <location>
        <begin position="70"/>
        <end position="91"/>
    </location>
</feature>
<dbReference type="SUPFAM" id="SSF52821">
    <property type="entry name" value="Rhodanese/Cell cycle control phosphatase"/>
    <property type="match status" value="1"/>
</dbReference>
<keyword evidence="6" id="KW-0498">Mitosis</keyword>
<feature type="compositionally biased region" description="Polar residues" evidence="7">
    <location>
        <begin position="129"/>
        <end position="146"/>
    </location>
</feature>
<comment type="catalytic activity">
    <reaction evidence="6">
        <text>O-phospho-L-tyrosyl-[protein] + H2O = L-tyrosyl-[protein] + phosphate</text>
        <dbReference type="Rhea" id="RHEA:10684"/>
        <dbReference type="Rhea" id="RHEA-COMP:10136"/>
        <dbReference type="Rhea" id="RHEA-COMP:20101"/>
        <dbReference type="ChEBI" id="CHEBI:15377"/>
        <dbReference type="ChEBI" id="CHEBI:43474"/>
        <dbReference type="ChEBI" id="CHEBI:46858"/>
        <dbReference type="ChEBI" id="CHEBI:61978"/>
        <dbReference type="EC" id="3.1.3.48"/>
    </reaction>
</comment>
<dbReference type="InterPro" id="IPR000751">
    <property type="entry name" value="MPI_Phosphatase"/>
</dbReference>
<dbReference type="Gene3D" id="3.40.250.10">
    <property type="entry name" value="Rhodanese-like domain"/>
    <property type="match status" value="1"/>
</dbReference>
<dbReference type="Proteomes" id="UP001447188">
    <property type="component" value="Unassembled WGS sequence"/>
</dbReference>
<feature type="region of interest" description="Disordered" evidence="7">
    <location>
        <begin position="1"/>
        <end position="91"/>
    </location>
</feature>
<sequence length="421" mass="47122">MDMSPLPHKSAFSAKRVPMSPTGKKSMKPYSSSPIATPTPELPRMRSGGIAERKKPSNFTRPSLLRHNRNTSGNSFKATGSSSGLSAPSLFGKSTTVPSMKLEDLFGDSPPRNTKKLGAPLAMMASTTPRSKTFSMESGPTNTSLDGSPVAPLNRQKFPRPRGKIRRTLSMFENPKDVMKRDVQIQACVDLSPVKSSPGESSILPCFSSKDDTLRRIDKATLCQVMDGEYKDKYDELMVVDCRFEYEYEGGHISGAVNVNSTESLEKLFFHTPKTEKLLIIFHCEFSAHRAPRMALHLRSRDRQSNMQRYPALYYPDVYILEGGYSSFFNQHRIRCEPEQYVQMKDASHLHTCEKEMAKLQKRGKISRTQSFTYGVQNNLENSPSANFGKRSTVGCARDITDALSGFGSRHRGDPRRMASY</sequence>
<organism evidence="9 10">
    <name type="scientific">Discina gigas</name>
    <dbReference type="NCBI Taxonomy" id="1032678"/>
    <lineage>
        <taxon>Eukaryota</taxon>
        <taxon>Fungi</taxon>
        <taxon>Dikarya</taxon>
        <taxon>Ascomycota</taxon>
        <taxon>Pezizomycotina</taxon>
        <taxon>Pezizomycetes</taxon>
        <taxon>Pezizales</taxon>
        <taxon>Discinaceae</taxon>
        <taxon>Discina</taxon>
    </lineage>
</organism>
<evidence type="ECO:0000256" key="7">
    <source>
        <dbReference type="SAM" id="MobiDB-lite"/>
    </source>
</evidence>
<dbReference type="CDD" id="cd01530">
    <property type="entry name" value="Cdc25"/>
    <property type="match status" value="1"/>
</dbReference>
<comment type="function">
    <text evidence="6">Tyrosine protein phosphatase which functions as a dosage-dependent inducer of mitotic progression.</text>
</comment>
<dbReference type="GO" id="GO:0004725">
    <property type="term" value="F:protein tyrosine phosphatase activity"/>
    <property type="evidence" value="ECO:0007669"/>
    <property type="project" value="UniProtKB-EC"/>
</dbReference>
<proteinExistence type="inferred from homology"/>
<reference evidence="9 10" key="1">
    <citation type="submission" date="2024-02" db="EMBL/GenBank/DDBJ databases">
        <title>Discinaceae phylogenomics.</title>
        <authorList>
            <person name="Dirks A.C."/>
            <person name="James T.Y."/>
        </authorList>
    </citation>
    <scope>NUCLEOTIDE SEQUENCE [LARGE SCALE GENOMIC DNA]</scope>
    <source>
        <strain evidence="9 10">ACD0624</strain>
    </source>
</reference>
<evidence type="ECO:0000256" key="2">
    <source>
        <dbReference type="ARBA" id="ARBA00022618"/>
    </source>
</evidence>
<comment type="similarity">
    <text evidence="1 6">Belongs to the MPI phosphatase family.</text>
</comment>
<dbReference type="PANTHER" id="PTHR10828">
    <property type="entry name" value="M-PHASE INDUCER PHOSPHATASE DUAL SPECIFICITY PHOSPHATASE CDC25"/>
    <property type="match status" value="1"/>
</dbReference>
<protein>
    <recommendedName>
        <fullName evidence="6">M-phase inducer phosphatase</fullName>
        <ecNumber evidence="6">3.1.3.48</ecNumber>
    </recommendedName>
</protein>
<dbReference type="EC" id="3.1.3.48" evidence="6"/>
<evidence type="ECO:0000256" key="4">
    <source>
        <dbReference type="ARBA" id="ARBA00022912"/>
    </source>
</evidence>
<dbReference type="InterPro" id="IPR001763">
    <property type="entry name" value="Rhodanese-like_dom"/>
</dbReference>
<gene>
    <name evidence="9" type="primary">MIH1</name>
    <name evidence="9" type="ORF">Q9L58_004827</name>
</gene>
<keyword evidence="10" id="KW-1185">Reference proteome</keyword>
<keyword evidence="3 6" id="KW-0378">Hydrolase</keyword>
<accession>A0ABR3GJX9</accession>
<feature type="region of interest" description="Disordered" evidence="7">
    <location>
        <begin position="129"/>
        <end position="158"/>
    </location>
</feature>
<dbReference type="PROSITE" id="PS50206">
    <property type="entry name" value="RHODANESE_3"/>
    <property type="match status" value="1"/>
</dbReference>
<evidence type="ECO:0000256" key="1">
    <source>
        <dbReference type="ARBA" id="ARBA00011065"/>
    </source>
</evidence>
<keyword evidence="4 6" id="KW-0904">Protein phosphatase</keyword>
<evidence type="ECO:0000256" key="5">
    <source>
        <dbReference type="ARBA" id="ARBA00023306"/>
    </source>
</evidence>
<evidence type="ECO:0000259" key="8">
    <source>
        <dbReference type="PROSITE" id="PS50206"/>
    </source>
</evidence>
<dbReference type="PANTHER" id="PTHR10828:SF17">
    <property type="entry name" value="PROTEIN-TYROSINE-PHOSPHATASE"/>
    <property type="match status" value="1"/>
</dbReference>
<dbReference type="InterPro" id="IPR036873">
    <property type="entry name" value="Rhodanese-like_dom_sf"/>
</dbReference>
<evidence type="ECO:0000313" key="9">
    <source>
        <dbReference type="EMBL" id="KAL0636153.1"/>
    </source>
</evidence>
<dbReference type="EMBL" id="JBBBZM010000055">
    <property type="protein sequence ID" value="KAL0636153.1"/>
    <property type="molecule type" value="Genomic_DNA"/>
</dbReference>
<dbReference type="PRINTS" id="PR00716">
    <property type="entry name" value="MPIPHPHTASE"/>
</dbReference>
<name>A0ABR3GJX9_9PEZI</name>
<evidence type="ECO:0000256" key="6">
    <source>
        <dbReference type="RuleBase" id="RU368028"/>
    </source>
</evidence>
<dbReference type="Pfam" id="PF00581">
    <property type="entry name" value="Rhodanese"/>
    <property type="match status" value="1"/>
</dbReference>
<dbReference type="SMART" id="SM00450">
    <property type="entry name" value="RHOD"/>
    <property type="match status" value="1"/>
</dbReference>
<feature type="domain" description="Rhodanese" evidence="8">
    <location>
        <begin position="233"/>
        <end position="337"/>
    </location>
</feature>
<comment type="caution">
    <text evidence="9">The sequence shown here is derived from an EMBL/GenBank/DDBJ whole genome shotgun (WGS) entry which is preliminary data.</text>
</comment>
<keyword evidence="2 6" id="KW-0132">Cell division</keyword>
<evidence type="ECO:0000313" key="10">
    <source>
        <dbReference type="Proteomes" id="UP001447188"/>
    </source>
</evidence>
<keyword evidence="5 6" id="KW-0131">Cell cycle</keyword>
<evidence type="ECO:0000256" key="3">
    <source>
        <dbReference type="ARBA" id="ARBA00022801"/>
    </source>
</evidence>